<keyword evidence="6" id="KW-1185">Reference proteome</keyword>
<dbReference type="Pfam" id="PF01408">
    <property type="entry name" value="GFO_IDH_MocA"/>
    <property type="match status" value="1"/>
</dbReference>
<organism evidence="5 6">
    <name type="scientific">Paenibacillus cremeus</name>
    <dbReference type="NCBI Taxonomy" id="2163881"/>
    <lineage>
        <taxon>Bacteria</taxon>
        <taxon>Bacillati</taxon>
        <taxon>Bacillota</taxon>
        <taxon>Bacilli</taxon>
        <taxon>Bacillales</taxon>
        <taxon>Paenibacillaceae</taxon>
        <taxon>Paenibacillus</taxon>
    </lineage>
</organism>
<dbReference type="RefSeq" id="WP_144848641.1">
    <property type="nucleotide sequence ID" value="NZ_VNJI01000019.1"/>
</dbReference>
<feature type="domain" description="Gfo/Idh/MocA-like oxidoreductase C-terminal" evidence="4">
    <location>
        <begin position="141"/>
        <end position="349"/>
    </location>
</feature>
<protein>
    <submittedName>
        <fullName evidence="5">Gfo/Idh/MocA family oxidoreductase</fullName>
    </submittedName>
</protein>
<comment type="caution">
    <text evidence="5">The sequence shown here is derived from an EMBL/GenBank/DDBJ whole genome shotgun (WGS) entry which is preliminary data.</text>
</comment>
<dbReference type="SUPFAM" id="SSF55347">
    <property type="entry name" value="Glyceraldehyde-3-phosphate dehydrogenase-like, C-terminal domain"/>
    <property type="match status" value="1"/>
</dbReference>
<evidence type="ECO:0000259" key="3">
    <source>
        <dbReference type="Pfam" id="PF01408"/>
    </source>
</evidence>
<dbReference type="InterPro" id="IPR050463">
    <property type="entry name" value="Gfo/Idh/MocA_oxidrdct_glycsds"/>
</dbReference>
<name>A0A559K9U8_9BACL</name>
<sequence length="355" mass="38989">MQPMGQIHLGIIGCGKVTVARHLPSIKAVGDPTVRLVAMADAVPGLARQVADEHGIALAFDDYRELIAMNEINAVSICTPAFTHRQIAIDCLRAGKHVYLEKPAALNEAEMLEILAVSKETDRVFIVGSNGLLQPQMFVFKNMIEQGQLGEVYNIGVSRTASRGESHSRKSFSSDGGVRMESASHNVEWALFFLGDPKPVAVTATGYYKYDNLSILPHEREAKETQDAIMALIQFDNGTSFSYSAIRAAAAPPKYELTIQGDLGQIRYDVNKCYQQKSNECVDVYTQNEEGQLVASKPIIECGRTHAAMYEHFFQCIHEGQASPVSNGERSAVVMRVLDALKLSIERGGKQIELN</sequence>
<dbReference type="AlphaFoldDB" id="A0A559K9U8"/>
<dbReference type="PANTHER" id="PTHR43818">
    <property type="entry name" value="BCDNA.GH03377"/>
    <property type="match status" value="1"/>
</dbReference>
<dbReference type="InterPro" id="IPR000683">
    <property type="entry name" value="Gfo/Idh/MocA-like_OxRdtase_N"/>
</dbReference>
<dbReference type="Gene3D" id="3.40.50.720">
    <property type="entry name" value="NAD(P)-binding Rossmann-like Domain"/>
    <property type="match status" value="1"/>
</dbReference>
<dbReference type="Gene3D" id="3.30.360.10">
    <property type="entry name" value="Dihydrodipicolinate Reductase, domain 2"/>
    <property type="match status" value="1"/>
</dbReference>
<keyword evidence="2" id="KW-0560">Oxidoreductase</keyword>
<dbReference type="SUPFAM" id="SSF51735">
    <property type="entry name" value="NAD(P)-binding Rossmann-fold domains"/>
    <property type="match status" value="1"/>
</dbReference>
<gene>
    <name evidence="5" type="ORF">FPZ49_16445</name>
</gene>
<evidence type="ECO:0000256" key="1">
    <source>
        <dbReference type="ARBA" id="ARBA00010928"/>
    </source>
</evidence>
<reference evidence="5 6" key="1">
    <citation type="submission" date="2019-07" db="EMBL/GenBank/DDBJ databases">
        <authorList>
            <person name="Kim J."/>
        </authorList>
    </citation>
    <scope>NUCLEOTIDE SEQUENCE [LARGE SCALE GENOMIC DNA]</scope>
    <source>
        <strain evidence="5 6">JC52</strain>
    </source>
</reference>
<evidence type="ECO:0000313" key="5">
    <source>
        <dbReference type="EMBL" id="TVY08863.1"/>
    </source>
</evidence>
<dbReference type="PANTHER" id="PTHR43818:SF11">
    <property type="entry name" value="BCDNA.GH03377"/>
    <property type="match status" value="1"/>
</dbReference>
<dbReference type="OrthoDB" id="9815825at2"/>
<accession>A0A559K9U8</accession>
<dbReference type="Pfam" id="PF02894">
    <property type="entry name" value="GFO_IDH_MocA_C"/>
    <property type="match status" value="1"/>
</dbReference>
<comment type="similarity">
    <text evidence="1">Belongs to the Gfo/Idh/MocA family.</text>
</comment>
<evidence type="ECO:0000256" key="2">
    <source>
        <dbReference type="ARBA" id="ARBA00023002"/>
    </source>
</evidence>
<dbReference type="Proteomes" id="UP000317036">
    <property type="component" value="Unassembled WGS sequence"/>
</dbReference>
<dbReference type="EMBL" id="VNJI01000019">
    <property type="protein sequence ID" value="TVY08863.1"/>
    <property type="molecule type" value="Genomic_DNA"/>
</dbReference>
<dbReference type="GO" id="GO:0016491">
    <property type="term" value="F:oxidoreductase activity"/>
    <property type="evidence" value="ECO:0007669"/>
    <property type="project" value="UniProtKB-KW"/>
</dbReference>
<dbReference type="GO" id="GO:0000166">
    <property type="term" value="F:nucleotide binding"/>
    <property type="evidence" value="ECO:0007669"/>
    <property type="project" value="InterPro"/>
</dbReference>
<dbReference type="InterPro" id="IPR036291">
    <property type="entry name" value="NAD(P)-bd_dom_sf"/>
</dbReference>
<evidence type="ECO:0000259" key="4">
    <source>
        <dbReference type="Pfam" id="PF02894"/>
    </source>
</evidence>
<evidence type="ECO:0000313" key="6">
    <source>
        <dbReference type="Proteomes" id="UP000317036"/>
    </source>
</evidence>
<feature type="domain" description="Gfo/Idh/MocA-like oxidoreductase N-terminal" evidence="3">
    <location>
        <begin position="8"/>
        <end position="128"/>
    </location>
</feature>
<proteinExistence type="inferred from homology"/>
<dbReference type="InterPro" id="IPR004104">
    <property type="entry name" value="Gfo/Idh/MocA-like_OxRdtase_C"/>
</dbReference>